<name>A0AAN9FCU3_CROPI</name>
<dbReference type="PANTHER" id="PTHR31236">
    <property type="entry name" value="BURP DOMAIN PROTEIN USPL1-LIKE"/>
    <property type="match status" value="1"/>
</dbReference>
<feature type="chain" id="PRO_5042889558" description="BURP domain-containing protein" evidence="1">
    <location>
        <begin position="23"/>
        <end position="265"/>
    </location>
</feature>
<accession>A0AAN9FCU3</accession>
<dbReference type="Proteomes" id="UP001372338">
    <property type="component" value="Unassembled WGS sequence"/>
</dbReference>
<dbReference type="Pfam" id="PF03181">
    <property type="entry name" value="BURP"/>
    <property type="match status" value="1"/>
</dbReference>
<dbReference type="SMART" id="SM01045">
    <property type="entry name" value="BURP"/>
    <property type="match status" value="1"/>
</dbReference>
<keyword evidence="4" id="KW-1185">Reference proteome</keyword>
<proteinExistence type="predicted"/>
<comment type="caution">
    <text evidence="3">The sequence shown here is derived from an EMBL/GenBank/DDBJ whole genome shotgun (WGS) entry which is preliminary data.</text>
</comment>
<gene>
    <name evidence="3" type="ORF">RIF29_13911</name>
</gene>
<evidence type="ECO:0000313" key="4">
    <source>
        <dbReference type="Proteomes" id="UP001372338"/>
    </source>
</evidence>
<organism evidence="3 4">
    <name type="scientific">Crotalaria pallida</name>
    <name type="common">Smooth rattlebox</name>
    <name type="synonym">Crotalaria striata</name>
    <dbReference type="NCBI Taxonomy" id="3830"/>
    <lineage>
        <taxon>Eukaryota</taxon>
        <taxon>Viridiplantae</taxon>
        <taxon>Streptophyta</taxon>
        <taxon>Embryophyta</taxon>
        <taxon>Tracheophyta</taxon>
        <taxon>Spermatophyta</taxon>
        <taxon>Magnoliopsida</taxon>
        <taxon>eudicotyledons</taxon>
        <taxon>Gunneridae</taxon>
        <taxon>Pentapetalae</taxon>
        <taxon>rosids</taxon>
        <taxon>fabids</taxon>
        <taxon>Fabales</taxon>
        <taxon>Fabaceae</taxon>
        <taxon>Papilionoideae</taxon>
        <taxon>50 kb inversion clade</taxon>
        <taxon>genistoids sensu lato</taxon>
        <taxon>core genistoids</taxon>
        <taxon>Crotalarieae</taxon>
        <taxon>Crotalaria</taxon>
    </lineage>
</organism>
<dbReference type="EMBL" id="JAYWIO010000003">
    <property type="protein sequence ID" value="KAK7272871.1"/>
    <property type="molecule type" value="Genomic_DNA"/>
</dbReference>
<evidence type="ECO:0000256" key="1">
    <source>
        <dbReference type="SAM" id="SignalP"/>
    </source>
</evidence>
<feature type="domain" description="BURP" evidence="2">
    <location>
        <begin position="79"/>
        <end position="265"/>
    </location>
</feature>
<dbReference type="PANTHER" id="PTHR31236:SF39">
    <property type="entry name" value="EMBRYONIC ABUNDANT-LIKE PROTEIN"/>
    <property type="match status" value="1"/>
</dbReference>
<dbReference type="InterPro" id="IPR044816">
    <property type="entry name" value="BURP"/>
</dbReference>
<dbReference type="PROSITE" id="PS51277">
    <property type="entry name" value="BURP"/>
    <property type="match status" value="1"/>
</dbReference>
<evidence type="ECO:0000259" key="2">
    <source>
        <dbReference type="PROSITE" id="PS51277"/>
    </source>
</evidence>
<protein>
    <recommendedName>
        <fullName evidence="2">BURP domain-containing protein</fullName>
    </recommendedName>
</protein>
<dbReference type="AlphaFoldDB" id="A0AAN9FCU3"/>
<dbReference type="InterPro" id="IPR004873">
    <property type="entry name" value="BURP_dom"/>
</dbReference>
<keyword evidence="1" id="KW-0732">Signal</keyword>
<feature type="signal peptide" evidence="1">
    <location>
        <begin position="1"/>
        <end position="22"/>
    </location>
</feature>
<sequence>MELSHLAISICVLYSLALVGDAINNHAASLSDEDYWHTVWPNSPIPSGLHELSNADPTDVEIKDIPMVIEDTQYLEAFLFFQHDLYPGKTMNVFTNESASQTGIFAWIVKDVEKFKTEGYTFKEICKRNGGAYKGQGKYCAKTLGTLIGFAISKLGKNIHMLSSSFVDKQGQYTVEGIQNLGEKAVICHRLNFHRIVFYCHENHGTTTFNVSLVAGNGTKTHALAICHDTTGMNHDMLSEILGVDPGTKPVCHFLGNKSVLWLPN</sequence>
<reference evidence="3 4" key="1">
    <citation type="submission" date="2024-01" db="EMBL/GenBank/DDBJ databases">
        <title>The genomes of 5 underutilized Papilionoideae crops provide insights into root nodulation and disease resistanc.</title>
        <authorList>
            <person name="Yuan L."/>
        </authorList>
    </citation>
    <scope>NUCLEOTIDE SEQUENCE [LARGE SCALE GENOMIC DNA]</scope>
    <source>
        <strain evidence="3">ZHUSHIDOU_FW_LH</strain>
        <tissue evidence="3">Leaf</tissue>
    </source>
</reference>
<evidence type="ECO:0000313" key="3">
    <source>
        <dbReference type="EMBL" id="KAK7272871.1"/>
    </source>
</evidence>